<evidence type="ECO:0000313" key="2">
    <source>
        <dbReference type="Proteomes" id="UP000266673"/>
    </source>
</evidence>
<comment type="caution">
    <text evidence="1">The sequence shown here is derived from an EMBL/GenBank/DDBJ whole genome shotgun (WGS) entry which is preliminary data.</text>
</comment>
<name>A0A397VHR6_9GLOM</name>
<proteinExistence type="predicted"/>
<dbReference type="OrthoDB" id="2411599at2759"/>
<gene>
    <name evidence="1" type="ORF">C2G38_2175051</name>
</gene>
<organism evidence="1 2">
    <name type="scientific">Gigaspora rosea</name>
    <dbReference type="NCBI Taxonomy" id="44941"/>
    <lineage>
        <taxon>Eukaryota</taxon>
        <taxon>Fungi</taxon>
        <taxon>Fungi incertae sedis</taxon>
        <taxon>Mucoromycota</taxon>
        <taxon>Glomeromycotina</taxon>
        <taxon>Glomeromycetes</taxon>
        <taxon>Diversisporales</taxon>
        <taxon>Gigasporaceae</taxon>
        <taxon>Gigaspora</taxon>
    </lineage>
</organism>
<dbReference type="EMBL" id="QKWP01000329">
    <property type="protein sequence ID" value="RIB22014.1"/>
    <property type="molecule type" value="Genomic_DNA"/>
</dbReference>
<keyword evidence="2" id="KW-1185">Reference proteome</keyword>
<dbReference type="Proteomes" id="UP000266673">
    <property type="component" value="Unassembled WGS sequence"/>
</dbReference>
<sequence>MGLGFGSSIWDQLASDDYLQVIGIAFGGIDLRYVYNDITSFNKISLGNYSTEFFIKLGANKTSDGNWIVPNPVDISFDITTTSGSVIGIVISSLLICNNMIKGQCISIFDDELGLSNNTIIHNWCIICPDLTIPLAMPTKHTHRQ</sequence>
<protein>
    <recommendedName>
        <fullName evidence="3">Aspartic peptidase domain-containing protein</fullName>
    </recommendedName>
</protein>
<evidence type="ECO:0008006" key="3">
    <source>
        <dbReference type="Google" id="ProtNLM"/>
    </source>
</evidence>
<evidence type="ECO:0000313" key="1">
    <source>
        <dbReference type="EMBL" id="RIB22014.1"/>
    </source>
</evidence>
<accession>A0A397VHR6</accession>
<dbReference type="AlphaFoldDB" id="A0A397VHR6"/>
<reference evidence="1 2" key="1">
    <citation type="submission" date="2018-06" db="EMBL/GenBank/DDBJ databases">
        <title>Comparative genomics reveals the genomic features of Rhizophagus irregularis, R. cerebriforme, R. diaphanum and Gigaspora rosea, and their symbiotic lifestyle signature.</title>
        <authorList>
            <person name="Morin E."/>
            <person name="San Clemente H."/>
            <person name="Chen E.C.H."/>
            <person name="De La Providencia I."/>
            <person name="Hainaut M."/>
            <person name="Kuo A."/>
            <person name="Kohler A."/>
            <person name="Murat C."/>
            <person name="Tang N."/>
            <person name="Roy S."/>
            <person name="Loubradou J."/>
            <person name="Henrissat B."/>
            <person name="Grigoriev I.V."/>
            <person name="Corradi N."/>
            <person name="Roux C."/>
            <person name="Martin F.M."/>
        </authorList>
    </citation>
    <scope>NUCLEOTIDE SEQUENCE [LARGE SCALE GENOMIC DNA]</scope>
    <source>
        <strain evidence="1 2">DAOM 194757</strain>
    </source>
</reference>